<proteinExistence type="predicted"/>
<dbReference type="STRING" id="436010.A0A166TW99"/>
<dbReference type="AlphaFoldDB" id="A0A166TW99"/>
<organism evidence="1 2">
    <name type="scientific">Athelia psychrophila</name>
    <dbReference type="NCBI Taxonomy" id="1759441"/>
    <lineage>
        <taxon>Eukaryota</taxon>
        <taxon>Fungi</taxon>
        <taxon>Dikarya</taxon>
        <taxon>Basidiomycota</taxon>
        <taxon>Agaricomycotina</taxon>
        <taxon>Agaricomycetes</taxon>
        <taxon>Agaricomycetidae</taxon>
        <taxon>Atheliales</taxon>
        <taxon>Atheliaceae</taxon>
        <taxon>Athelia</taxon>
    </lineage>
</organism>
<keyword evidence="2" id="KW-1185">Reference proteome</keyword>
<dbReference type="EMBL" id="KV417491">
    <property type="protein sequence ID" value="KZP31052.1"/>
    <property type="molecule type" value="Genomic_DNA"/>
</dbReference>
<dbReference type="OrthoDB" id="3633556at2759"/>
<gene>
    <name evidence="1" type="ORF">FIBSPDRAFT_945537</name>
</gene>
<evidence type="ECO:0000313" key="2">
    <source>
        <dbReference type="Proteomes" id="UP000076532"/>
    </source>
</evidence>
<dbReference type="SUPFAM" id="SSF51161">
    <property type="entry name" value="Trimeric LpxA-like enzymes"/>
    <property type="match status" value="1"/>
</dbReference>
<name>A0A166TW99_9AGAM</name>
<evidence type="ECO:0000313" key="1">
    <source>
        <dbReference type="EMBL" id="KZP31052.1"/>
    </source>
</evidence>
<sequence>MAEKRQTNAAVEAIIKTQSSTNISISEQSLLAGDIIANLLLTDTGVIITDSDSTLLGGNSTFAGIASLVWAELGGADLMDAGEKGGLVKGGLDKFADSEGNDSNSVIWHAVSRIIRAIAVPLLRPILGIIWTMTKRYINSFLLSQFDLKRAFDILGTHYYMTSVIFRAMGAKIGKRVYWPGSGIYCLDPELLEIGDDVVFGRRSEIFTTDRIGTSKVVIENGAMIADGALRPSPWIPSAPWCLRGGFFHAPRAHSSLSDEIAEASEVYVDWPLVNFGSLGGRASTRKPRGLPHRQRLPSHVPHVPRVPSLQHCHDVWACLLQAMHHERALSLKQKCPVCMGPYVAP</sequence>
<reference evidence="1 2" key="1">
    <citation type="journal article" date="2016" name="Mol. Biol. Evol.">
        <title>Comparative Genomics of Early-Diverging Mushroom-Forming Fungi Provides Insights into the Origins of Lignocellulose Decay Capabilities.</title>
        <authorList>
            <person name="Nagy L.G."/>
            <person name="Riley R."/>
            <person name="Tritt A."/>
            <person name="Adam C."/>
            <person name="Daum C."/>
            <person name="Floudas D."/>
            <person name="Sun H."/>
            <person name="Yadav J.S."/>
            <person name="Pangilinan J."/>
            <person name="Larsson K.H."/>
            <person name="Matsuura K."/>
            <person name="Barry K."/>
            <person name="Labutti K."/>
            <person name="Kuo R."/>
            <person name="Ohm R.A."/>
            <person name="Bhattacharya S.S."/>
            <person name="Shirouzu T."/>
            <person name="Yoshinaga Y."/>
            <person name="Martin F.M."/>
            <person name="Grigoriev I.V."/>
            <person name="Hibbett D.S."/>
        </authorList>
    </citation>
    <scope>NUCLEOTIDE SEQUENCE [LARGE SCALE GENOMIC DNA]</scope>
    <source>
        <strain evidence="1 2">CBS 109695</strain>
    </source>
</reference>
<protein>
    <submittedName>
        <fullName evidence="1">Uncharacterized protein</fullName>
    </submittedName>
</protein>
<dbReference type="Proteomes" id="UP000076532">
    <property type="component" value="Unassembled WGS sequence"/>
</dbReference>
<dbReference type="InterPro" id="IPR011004">
    <property type="entry name" value="Trimer_LpxA-like_sf"/>
</dbReference>
<accession>A0A166TW99</accession>